<dbReference type="Pfam" id="PF18107">
    <property type="entry name" value="HTH_ABP1_N"/>
    <property type="match status" value="1"/>
</dbReference>
<proteinExistence type="predicted"/>
<evidence type="ECO:0000259" key="3">
    <source>
        <dbReference type="PROSITE" id="PS51253"/>
    </source>
</evidence>
<name>A0A9W9MLZ6_9EURO</name>
<dbReference type="GO" id="GO:0005634">
    <property type="term" value="C:nucleus"/>
    <property type="evidence" value="ECO:0007669"/>
    <property type="project" value="TreeGrafter"/>
</dbReference>
<organism evidence="4 5">
    <name type="scientific">Penicillium cinerascens</name>
    <dbReference type="NCBI Taxonomy" id="70096"/>
    <lineage>
        <taxon>Eukaryota</taxon>
        <taxon>Fungi</taxon>
        <taxon>Dikarya</taxon>
        <taxon>Ascomycota</taxon>
        <taxon>Pezizomycotina</taxon>
        <taxon>Eurotiomycetes</taxon>
        <taxon>Eurotiomycetidae</taxon>
        <taxon>Eurotiales</taxon>
        <taxon>Aspergillaceae</taxon>
        <taxon>Penicillium</taxon>
    </lineage>
</organism>
<dbReference type="RefSeq" id="XP_058308268.1">
    <property type="nucleotide sequence ID" value="XM_058451730.1"/>
</dbReference>
<dbReference type="PROSITE" id="PS51253">
    <property type="entry name" value="HTH_CENPB"/>
    <property type="match status" value="1"/>
</dbReference>
<dbReference type="InterPro" id="IPR009057">
    <property type="entry name" value="Homeodomain-like_sf"/>
</dbReference>
<dbReference type="InterPro" id="IPR004875">
    <property type="entry name" value="DDE_SF_endonuclease_dom"/>
</dbReference>
<dbReference type="Pfam" id="PF03221">
    <property type="entry name" value="HTH_Tnp_Tc5"/>
    <property type="match status" value="1"/>
</dbReference>
<reference evidence="4" key="1">
    <citation type="submission" date="2022-12" db="EMBL/GenBank/DDBJ databases">
        <authorList>
            <person name="Petersen C."/>
        </authorList>
    </citation>
    <scope>NUCLEOTIDE SEQUENCE</scope>
    <source>
        <strain evidence="4">IBT 15544</strain>
    </source>
</reference>
<protein>
    <recommendedName>
        <fullName evidence="3">HTH CENPB-type domain-containing protein</fullName>
    </recommendedName>
</protein>
<gene>
    <name evidence="4" type="ORF">N7498_004668</name>
</gene>
<dbReference type="Proteomes" id="UP001150904">
    <property type="component" value="Unassembled WGS sequence"/>
</dbReference>
<feature type="compositionally biased region" description="Pro residues" evidence="2">
    <location>
        <begin position="1"/>
        <end position="11"/>
    </location>
</feature>
<comment type="caution">
    <text evidence="4">The sequence shown here is derived from an EMBL/GenBank/DDBJ whole genome shotgun (WGS) entry which is preliminary data.</text>
</comment>
<dbReference type="AlphaFoldDB" id="A0A9W9MLZ6"/>
<dbReference type="SMART" id="SM00674">
    <property type="entry name" value="CENPB"/>
    <property type="match status" value="1"/>
</dbReference>
<feature type="region of interest" description="Disordered" evidence="2">
    <location>
        <begin position="1"/>
        <end position="31"/>
    </location>
</feature>
<sequence length="525" mass="60080">MDPMDESPPAPANVSRTPNHPRSRGGISDVQKKALRDWVRSHETRPKHTACIDWFERTYQRHINQSSVSLILSKRYDHLDAGPVSSAMRKQTPQWPVLEKELSEWLQRMQDAGRTVSGDWIIAKAREIWPRINQDDQPVPMFSQGWLTRFKNRFASRVPDGTEVEHLAAPSKSRKELNGLRAFCGEFMQEDIYSMDETGLLWRKAPFDAIQNEDQSSLDKERSRVCLIVCTNCTGGDRLPLWVVGHKETPEPLRFLNLRAIDCQWRYNQKAWISTTIMSEWLLSFYEHVGERRVLLLLDDSQAHQAAVESTPPPANVHIQIFSAQAGGVKPPLNQGITRNLKQHYRKRYLSYMVAGFQAGQSPVHTMSLYYTLSWITQIWRWDVTNATIFKGFRRSNLIEPQLSILASPKVPGMRDLYNAVIQYNQSGQPPTSLEQFLDPLGEDGDEQLNEASWPSPDSQTAELDEAFTIIPASEFLPSPQTVITGIERIMRYMDHHKIGTADQIQLLEELEIMAERDIMNSLGS</sequence>
<dbReference type="PANTHER" id="PTHR19303:SF73">
    <property type="entry name" value="PROTEIN PDC2"/>
    <property type="match status" value="1"/>
</dbReference>
<dbReference type="GeneID" id="83179031"/>
<reference evidence="4" key="2">
    <citation type="journal article" date="2023" name="IMA Fungus">
        <title>Comparative genomic study of the Penicillium genus elucidates a diverse pangenome and 15 lateral gene transfer events.</title>
        <authorList>
            <person name="Petersen C."/>
            <person name="Sorensen T."/>
            <person name="Nielsen M.R."/>
            <person name="Sondergaard T.E."/>
            <person name="Sorensen J.L."/>
            <person name="Fitzpatrick D.A."/>
            <person name="Frisvad J.C."/>
            <person name="Nielsen K.L."/>
        </authorList>
    </citation>
    <scope>NUCLEOTIDE SEQUENCE</scope>
    <source>
        <strain evidence="4">IBT 15544</strain>
    </source>
</reference>
<dbReference type="InterPro" id="IPR050863">
    <property type="entry name" value="CenT-Element_Derived"/>
</dbReference>
<dbReference type="SUPFAM" id="SSF46689">
    <property type="entry name" value="Homeodomain-like"/>
    <property type="match status" value="2"/>
</dbReference>
<feature type="domain" description="HTH CENPB-type" evidence="3">
    <location>
        <begin position="86"/>
        <end position="160"/>
    </location>
</feature>
<dbReference type="Pfam" id="PF03184">
    <property type="entry name" value="DDE_1"/>
    <property type="match status" value="1"/>
</dbReference>
<dbReference type="PANTHER" id="PTHR19303">
    <property type="entry name" value="TRANSPOSON"/>
    <property type="match status" value="1"/>
</dbReference>
<dbReference type="GO" id="GO:0003677">
    <property type="term" value="F:DNA binding"/>
    <property type="evidence" value="ECO:0007669"/>
    <property type="project" value="UniProtKB-KW"/>
</dbReference>
<dbReference type="OrthoDB" id="125347at2759"/>
<dbReference type="Gene3D" id="1.10.10.60">
    <property type="entry name" value="Homeodomain-like"/>
    <property type="match status" value="2"/>
</dbReference>
<evidence type="ECO:0000256" key="2">
    <source>
        <dbReference type="SAM" id="MobiDB-lite"/>
    </source>
</evidence>
<evidence type="ECO:0000313" key="4">
    <source>
        <dbReference type="EMBL" id="KAJ5203789.1"/>
    </source>
</evidence>
<keyword evidence="1" id="KW-0238">DNA-binding</keyword>
<evidence type="ECO:0000256" key="1">
    <source>
        <dbReference type="ARBA" id="ARBA00023125"/>
    </source>
</evidence>
<dbReference type="EMBL" id="JAPQKR010000012">
    <property type="protein sequence ID" value="KAJ5203789.1"/>
    <property type="molecule type" value="Genomic_DNA"/>
</dbReference>
<keyword evidence="5" id="KW-1185">Reference proteome</keyword>
<dbReference type="InterPro" id="IPR041188">
    <property type="entry name" value="HTH_ABP1_N"/>
</dbReference>
<dbReference type="InterPro" id="IPR006600">
    <property type="entry name" value="HTH_CenpB_DNA-bd_dom"/>
</dbReference>
<evidence type="ECO:0000313" key="5">
    <source>
        <dbReference type="Proteomes" id="UP001150904"/>
    </source>
</evidence>
<accession>A0A9W9MLZ6</accession>